<evidence type="ECO:0000313" key="2">
    <source>
        <dbReference type="EMBL" id="SMH26083.1"/>
    </source>
</evidence>
<gene>
    <name evidence="1" type="ORF">SAMN02982922_0005</name>
    <name evidence="2" type="ORF">SAMN02982922_0017</name>
</gene>
<dbReference type="Proteomes" id="UP000193083">
    <property type="component" value="Unassembled WGS sequence"/>
</dbReference>
<accession>A0A1X7MQ32</accession>
<sequence>MFTAVGEILDQPLPAGVRRSRVKRTHQPVRRNSHRAGGQEGIFWRPIPKEDRHRIVAAARKFELVTRHERRATEPNTASGALGLIAVELLEYLVNLADRRSGRLEPSIDYLAAKLCHGRNTIIRALAALRRHGFLDWIRRYVPTGNEGRGPQVQQTSNAYRLFLPARAARLLGRYFHPAPTPADEQQRQQDRATEIETMRASMSEIERTIADVDPDSSLGAALIRMAEARARCAERESHKGAESLSRFNSMAK</sequence>
<organism evidence="2 3">
    <name type="scientific">Mesorhizobium australicum</name>
    <dbReference type="NCBI Taxonomy" id="536018"/>
    <lineage>
        <taxon>Bacteria</taxon>
        <taxon>Pseudomonadati</taxon>
        <taxon>Pseudomonadota</taxon>
        <taxon>Alphaproteobacteria</taxon>
        <taxon>Hyphomicrobiales</taxon>
        <taxon>Phyllobacteriaceae</taxon>
        <taxon>Mesorhizobium</taxon>
    </lineage>
</organism>
<dbReference type="EMBL" id="FXBL01000001">
    <property type="protein sequence ID" value="SMH26083.1"/>
    <property type="molecule type" value="Genomic_DNA"/>
</dbReference>
<evidence type="ECO:0000313" key="1">
    <source>
        <dbReference type="EMBL" id="SMH26057.1"/>
    </source>
</evidence>
<dbReference type="RefSeq" id="WP_085462365.1">
    <property type="nucleotide sequence ID" value="NZ_FXBL01000001.1"/>
</dbReference>
<evidence type="ECO:0000313" key="3">
    <source>
        <dbReference type="Proteomes" id="UP000193083"/>
    </source>
</evidence>
<protein>
    <recommendedName>
        <fullName evidence="4">Helix-turn-helix domain-containing protein</fullName>
    </recommendedName>
</protein>
<reference evidence="2 3" key="1">
    <citation type="submission" date="2017-04" db="EMBL/GenBank/DDBJ databases">
        <authorList>
            <person name="Afonso C.L."/>
            <person name="Miller P.J."/>
            <person name="Scott M.A."/>
            <person name="Spackman E."/>
            <person name="Goraichik I."/>
            <person name="Dimitrov K.M."/>
            <person name="Suarez D.L."/>
            <person name="Swayne D.E."/>
        </authorList>
    </citation>
    <scope>NUCLEOTIDE SEQUENCE [LARGE SCALE GENOMIC DNA]</scope>
    <source>
        <strain evidence="2 3">B5P</strain>
    </source>
</reference>
<evidence type="ECO:0008006" key="4">
    <source>
        <dbReference type="Google" id="ProtNLM"/>
    </source>
</evidence>
<dbReference type="AlphaFoldDB" id="A0A1X7MQ32"/>
<proteinExistence type="predicted"/>
<keyword evidence="3" id="KW-1185">Reference proteome</keyword>
<dbReference type="EMBL" id="FXBL01000001">
    <property type="protein sequence ID" value="SMH26057.1"/>
    <property type="molecule type" value="Genomic_DNA"/>
</dbReference>
<name>A0A1X7MQ32_9HYPH</name>